<keyword evidence="2" id="KW-0012">Acyltransferase</keyword>
<evidence type="ECO:0000256" key="1">
    <source>
        <dbReference type="ARBA" id="ARBA00022679"/>
    </source>
</evidence>
<dbReference type="InterPro" id="IPR050680">
    <property type="entry name" value="YpeA/RimI_acetyltransf"/>
</dbReference>
<reference evidence="4 5" key="1">
    <citation type="submission" date="2020-09" db="EMBL/GenBank/DDBJ databases">
        <title>Methylomonas albis sp. nov. and Methylomonas fluvii sp. nov.: Two cold-adapted methanotrophs from the River Elbe and an amended description of Methylovulum psychrotolerans strain Eb1.</title>
        <authorList>
            <person name="Bussmann I.K."/>
            <person name="Klings K.-W."/>
            <person name="Warnstedt J."/>
            <person name="Hoppert M."/>
            <person name="Saborowski A."/>
            <person name="Horn F."/>
            <person name="Liebner S."/>
        </authorList>
    </citation>
    <scope>NUCLEOTIDE SEQUENCE [LARGE SCALE GENOMIC DNA]</scope>
    <source>
        <strain evidence="4 5">EbB</strain>
    </source>
</reference>
<protein>
    <submittedName>
        <fullName evidence="4">GNAT family N-acetyltransferase</fullName>
    </submittedName>
</protein>
<comment type="caution">
    <text evidence="4">The sequence shown here is derived from an EMBL/GenBank/DDBJ whole genome shotgun (WGS) entry which is preliminary data.</text>
</comment>
<keyword evidence="5" id="KW-1185">Reference proteome</keyword>
<dbReference type="Proteomes" id="UP000641152">
    <property type="component" value="Unassembled WGS sequence"/>
</dbReference>
<evidence type="ECO:0000313" key="5">
    <source>
        <dbReference type="Proteomes" id="UP000641152"/>
    </source>
</evidence>
<dbReference type="EMBL" id="JACXST010000003">
    <property type="protein sequence ID" value="MBD9362739.1"/>
    <property type="molecule type" value="Genomic_DNA"/>
</dbReference>
<dbReference type="PANTHER" id="PTHR43420:SF47">
    <property type="entry name" value="N-ACETYLTRANSFERASE DOMAIN-CONTAINING PROTEIN"/>
    <property type="match status" value="1"/>
</dbReference>
<evidence type="ECO:0000259" key="3">
    <source>
        <dbReference type="PROSITE" id="PS51186"/>
    </source>
</evidence>
<name>A0ABR9DKJ0_9GAMM</name>
<keyword evidence="1" id="KW-0808">Transferase</keyword>
<dbReference type="RefSeq" id="WP_192395488.1">
    <property type="nucleotide sequence ID" value="NZ_CAJHIU010000003.1"/>
</dbReference>
<dbReference type="PROSITE" id="PS51186">
    <property type="entry name" value="GNAT"/>
    <property type="match status" value="1"/>
</dbReference>
<dbReference type="InterPro" id="IPR000182">
    <property type="entry name" value="GNAT_dom"/>
</dbReference>
<dbReference type="SUPFAM" id="SSF55729">
    <property type="entry name" value="Acyl-CoA N-acyltransferases (Nat)"/>
    <property type="match status" value="1"/>
</dbReference>
<gene>
    <name evidence="4" type="ORF">EBB_19955</name>
</gene>
<accession>A0ABR9DKJ0</accession>
<dbReference type="Gene3D" id="3.40.630.30">
    <property type="match status" value="1"/>
</dbReference>
<evidence type="ECO:0000313" key="4">
    <source>
        <dbReference type="EMBL" id="MBD9362739.1"/>
    </source>
</evidence>
<proteinExistence type="predicted"/>
<organism evidence="4 5">
    <name type="scientific">Methylomonas fluvii</name>
    <dbReference type="NCBI Taxonomy" id="1854564"/>
    <lineage>
        <taxon>Bacteria</taxon>
        <taxon>Pseudomonadati</taxon>
        <taxon>Pseudomonadota</taxon>
        <taxon>Gammaproteobacteria</taxon>
        <taxon>Methylococcales</taxon>
        <taxon>Methylococcaceae</taxon>
        <taxon>Methylomonas</taxon>
    </lineage>
</organism>
<dbReference type="Pfam" id="PF13508">
    <property type="entry name" value="Acetyltransf_7"/>
    <property type="match status" value="1"/>
</dbReference>
<sequence length="144" mass="16947">MTSFSLIDAAEHDKHFIFNAFKLSMRDYIDWAWGWNDEFQHTGFWRNLQVQNFKLICIGEEPAGAIYVQESEQSHWVRTLFLLPEFQRLGIGSTLLAQEALRAKNLNKKLVLDVIKINPAKRLYDRMGFRVIGEDRALYHMELD</sequence>
<dbReference type="CDD" id="cd04301">
    <property type="entry name" value="NAT_SF"/>
    <property type="match status" value="1"/>
</dbReference>
<feature type="domain" description="N-acetyltransferase" evidence="3">
    <location>
        <begin position="4"/>
        <end position="144"/>
    </location>
</feature>
<dbReference type="InterPro" id="IPR016181">
    <property type="entry name" value="Acyl_CoA_acyltransferase"/>
</dbReference>
<evidence type="ECO:0000256" key="2">
    <source>
        <dbReference type="ARBA" id="ARBA00023315"/>
    </source>
</evidence>
<dbReference type="PANTHER" id="PTHR43420">
    <property type="entry name" value="ACETYLTRANSFERASE"/>
    <property type="match status" value="1"/>
</dbReference>